<feature type="transmembrane region" description="Helical" evidence="1">
    <location>
        <begin position="224"/>
        <end position="245"/>
    </location>
</feature>
<feature type="transmembrane region" description="Helical" evidence="1">
    <location>
        <begin position="462"/>
        <end position="485"/>
    </location>
</feature>
<dbReference type="AlphaFoldDB" id="A0A1T4X7U9"/>
<reference evidence="2 3" key="1">
    <citation type="submission" date="2017-02" db="EMBL/GenBank/DDBJ databases">
        <authorList>
            <person name="Peterson S.W."/>
        </authorList>
    </citation>
    <scope>NUCLEOTIDE SEQUENCE [LARGE SCALE GENOMIC DNA]</scope>
    <source>
        <strain evidence="2 3">ATCC 27749</strain>
    </source>
</reference>
<keyword evidence="1" id="KW-0812">Transmembrane</keyword>
<dbReference type="EMBL" id="FUYF01000007">
    <property type="protein sequence ID" value="SKA85662.1"/>
    <property type="molecule type" value="Genomic_DNA"/>
</dbReference>
<dbReference type="RefSeq" id="WP_078784465.1">
    <property type="nucleotide sequence ID" value="NZ_FUYF01000007.1"/>
</dbReference>
<protein>
    <submittedName>
        <fullName evidence="2">Uncharacterized protein</fullName>
    </submittedName>
</protein>
<feature type="transmembrane region" description="Helical" evidence="1">
    <location>
        <begin position="421"/>
        <end position="450"/>
    </location>
</feature>
<proteinExistence type="predicted"/>
<dbReference type="GeneID" id="93337999"/>
<feature type="transmembrane region" description="Helical" evidence="1">
    <location>
        <begin position="257"/>
        <end position="282"/>
    </location>
</feature>
<feature type="transmembrane region" description="Helical" evidence="1">
    <location>
        <begin position="39"/>
        <end position="72"/>
    </location>
</feature>
<keyword evidence="1" id="KW-0472">Membrane</keyword>
<feature type="transmembrane region" description="Helical" evidence="1">
    <location>
        <begin position="302"/>
        <end position="320"/>
    </location>
</feature>
<keyword evidence="3" id="KW-1185">Reference proteome</keyword>
<evidence type="ECO:0000256" key="1">
    <source>
        <dbReference type="SAM" id="Phobius"/>
    </source>
</evidence>
<feature type="transmembrane region" description="Helical" evidence="1">
    <location>
        <begin position="84"/>
        <end position="105"/>
    </location>
</feature>
<dbReference type="OrthoDB" id="1847063at2"/>
<dbReference type="Proteomes" id="UP000190286">
    <property type="component" value="Unassembled WGS sequence"/>
</dbReference>
<name>A0A1T4X7U9_9FIRM</name>
<organism evidence="2 3">
    <name type="scientific">Gemmiger formicilis</name>
    <dbReference type="NCBI Taxonomy" id="745368"/>
    <lineage>
        <taxon>Bacteria</taxon>
        <taxon>Bacillati</taxon>
        <taxon>Bacillota</taxon>
        <taxon>Clostridia</taxon>
        <taxon>Eubacteriales</taxon>
        <taxon>Gemmiger</taxon>
    </lineage>
</organism>
<feature type="transmembrane region" description="Helical" evidence="1">
    <location>
        <begin position="397"/>
        <end position="415"/>
    </location>
</feature>
<evidence type="ECO:0000313" key="2">
    <source>
        <dbReference type="EMBL" id="SKA85662.1"/>
    </source>
</evidence>
<dbReference type="STRING" id="745368.SAMN02745178_01534"/>
<evidence type="ECO:0000313" key="3">
    <source>
        <dbReference type="Proteomes" id="UP000190286"/>
    </source>
</evidence>
<sequence>MELLCVLAAMAALFCGCAVLTLKCRIPASVAPLTALSAIVAVLTLAAMAGVLYPAAWLLYLLCLAGGVWVAASCRGSTGAAQRLFTPGSVLFWGMALAFTVYFFVRQPMATDFDELSLWATAVKITKVNDSLYATAELGTPWAATQNPGLPLLAYFFQFFGDYADWKIYVGYDILYFSVFAAVVGAVPREKWRVAVPMAAVLWCVPFFFTNYNHTIYLTTTYMTSYGDVPAGLVFGGAVAAWLALRQNSAPKWAVLPILALSANIKANTFVLALVAAGLVAVDEWLFADDGDFKAGLLPRTGFSLACFAAPMAIYYLWNVRYVGWLVSRSASDSGVGETSAPLSAVVVNGIKILLGQPVEGFYAEREAQFRTAMADMGHQFWTSDGKLSMIGQGRNVVALIAIVFAVAILAAASRRLKARIAVIGALSGVCFLGYNLMLALSYGFIFVPFQAEQLVDYNRYIYSYYIGWFILALGCLSVALLPQITVKCEADGPTAVFAATRRQPRLAFELFVLVLACGMLFRQGQLILPQLSVLGFADSEFTDRRAERAEAELVCSYLAPDDRVFYVGQGDNGEGWFSAVFDFYPILVDYSGTVTTDPDTGETKMIGGGGELGLPELQPAEGVKNTYYHAFTAQELDDIVRGNGCTVLYIQTLDDIFVQSYADLFTDKLAAAQSGETLLYRVTDAGFAPMPMEVSAQ</sequence>
<gene>
    <name evidence="2" type="ORF">SAMN02745178_01534</name>
</gene>
<feature type="transmembrane region" description="Helical" evidence="1">
    <location>
        <begin position="168"/>
        <end position="187"/>
    </location>
</feature>
<accession>A0A1T4X7U9</accession>
<keyword evidence="1" id="KW-1133">Transmembrane helix</keyword>
<feature type="transmembrane region" description="Helical" evidence="1">
    <location>
        <begin position="194"/>
        <end position="212"/>
    </location>
</feature>